<sequence>MRFRDDVNGLRALAVLAVVVFHFNSTLLPAGFAGVDVFFVISGYLMTGAIYPKVQSGTFSLPGFYVSRARRLIPALLVLCAAMLVWGYFNLLPVDYKQLGTHAAGALTFTSNLMFYSESGYFDSASHLKWLLHTWSLSVEWQFYLLYPLLIMALLKAVGARSGRLAIVALMCLSFALATWLSYRAESFAYFMLPSRAWEMLIGGVVYLYPLELRGRNKAWVALTGLGLIILSLVVLDSTTPWPGQWALLPVAGTCLVFVAAYTGTWLTTNGLVAWLGKTSYSTYLWHWPVCVYLYKHGLSDQPWAIAGGIALSFALGSASYWTVERPGTRRASAVGTLGRWRSRTRRPLAISTFVLVAVSGYTIAKSNGAPYRIADEIKALSSITNVYEYFDFKQNIRYGVCHSVPKDASFAQCIEPGRKMIFIWGDSYAAALYQGVLKVRDDGYPEYGIAQMTDGNGPPFFAVSGKTDEGKPVVEANNDRLAAVAMYKPDVVLVSWLVFGSNAPHEQNQALALLGDTVAKITAASPSTKVVVIGPVPHWNGNLNSKVLDYWTQYKQLPPEYMEYGLNPQVMAWDSFFKARVPAIGASYISALDVFCKAQACLSRLGDDVTDLPVVDFGHLSKHGSVYLMDKIKADVFN</sequence>
<dbReference type="InterPro" id="IPR050879">
    <property type="entry name" value="Acyltransferase_3"/>
</dbReference>
<feature type="transmembrane region" description="Helical" evidence="1">
    <location>
        <begin position="220"/>
        <end position="236"/>
    </location>
</feature>
<protein>
    <submittedName>
        <fullName evidence="4">Acyltransferase family protein</fullName>
    </submittedName>
</protein>
<evidence type="ECO:0000313" key="4">
    <source>
        <dbReference type="EMBL" id="MCF5156150.1"/>
    </source>
</evidence>
<keyword evidence="4" id="KW-0808">Transferase</keyword>
<dbReference type="Pfam" id="PF19040">
    <property type="entry name" value="SGNH"/>
    <property type="match status" value="1"/>
</dbReference>
<dbReference type="GO" id="GO:0016746">
    <property type="term" value="F:acyltransferase activity"/>
    <property type="evidence" value="ECO:0007669"/>
    <property type="project" value="UniProtKB-KW"/>
</dbReference>
<keyword evidence="5" id="KW-1185">Reference proteome</keyword>
<feature type="transmembrane region" description="Helical" evidence="1">
    <location>
        <begin position="7"/>
        <end position="24"/>
    </location>
</feature>
<evidence type="ECO:0000259" key="3">
    <source>
        <dbReference type="Pfam" id="PF19040"/>
    </source>
</evidence>
<accession>A0ABS9FVI0</accession>
<evidence type="ECO:0000313" key="5">
    <source>
        <dbReference type="Proteomes" id="UP000814074"/>
    </source>
</evidence>
<dbReference type="RefSeq" id="WP_169918705.1">
    <property type="nucleotide sequence ID" value="NZ_WKDU01000049.1"/>
</dbReference>
<gene>
    <name evidence="4" type="ORF">GIW47_26490</name>
</gene>
<dbReference type="Pfam" id="PF01757">
    <property type="entry name" value="Acyl_transf_3"/>
    <property type="match status" value="1"/>
</dbReference>
<evidence type="ECO:0000256" key="1">
    <source>
        <dbReference type="SAM" id="Phobius"/>
    </source>
</evidence>
<feature type="transmembrane region" description="Helical" evidence="1">
    <location>
        <begin position="348"/>
        <end position="365"/>
    </location>
</feature>
<dbReference type="SUPFAM" id="SSF52266">
    <property type="entry name" value="SGNH hydrolase"/>
    <property type="match status" value="1"/>
</dbReference>
<feature type="transmembrane region" description="Helical" evidence="1">
    <location>
        <begin position="72"/>
        <end position="89"/>
    </location>
</feature>
<dbReference type="PANTHER" id="PTHR23028">
    <property type="entry name" value="ACETYLTRANSFERASE"/>
    <property type="match status" value="1"/>
</dbReference>
<comment type="caution">
    <text evidence="4">The sequence shown here is derived from an EMBL/GenBank/DDBJ whole genome shotgun (WGS) entry which is preliminary data.</text>
</comment>
<reference evidence="4 5" key="1">
    <citation type="submission" date="2019-11" db="EMBL/GenBank/DDBJ databases">
        <title>Epiphytic Pseudomonas syringae from cherry orchards.</title>
        <authorList>
            <person name="Hulin M.T."/>
        </authorList>
    </citation>
    <scope>NUCLEOTIDE SEQUENCE [LARGE SCALE GENOMIC DNA]</scope>
    <source>
        <strain evidence="4 5">PA-6-3B</strain>
    </source>
</reference>
<feature type="transmembrane region" description="Helical" evidence="1">
    <location>
        <begin position="304"/>
        <end position="324"/>
    </location>
</feature>
<dbReference type="EMBL" id="WKDU01000049">
    <property type="protein sequence ID" value="MCF5156150.1"/>
    <property type="molecule type" value="Genomic_DNA"/>
</dbReference>
<name>A0ABS9FVI0_9PSED</name>
<keyword evidence="4" id="KW-0012">Acyltransferase</keyword>
<feature type="transmembrane region" description="Helical" evidence="1">
    <location>
        <begin position="248"/>
        <end position="269"/>
    </location>
</feature>
<dbReference type="Proteomes" id="UP000814074">
    <property type="component" value="Unassembled WGS sequence"/>
</dbReference>
<proteinExistence type="predicted"/>
<keyword evidence="1" id="KW-1133">Transmembrane helix</keyword>
<dbReference type="InterPro" id="IPR043968">
    <property type="entry name" value="SGNH"/>
</dbReference>
<keyword evidence="1" id="KW-0472">Membrane</keyword>
<feature type="transmembrane region" description="Helical" evidence="1">
    <location>
        <begin position="141"/>
        <end position="158"/>
    </location>
</feature>
<feature type="domain" description="SGNH" evidence="3">
    <location>
        <begin position="411"/>
        <end position="633"/>
    </location>
</feature>
<feature type="transmembrane region" description="Helical" evidence="1">
    <location>
        <begin position="30"/>
        <end position="51"/>
    </location>
</feature>
<keyword evidence="1" id="KW-0812">Transmembrane</keyword>
<organism evidence="4 5">
    <name type="scientific">Pseudomonas lactis</name>
    <dbReference type="NCBI Taxonomy" id="1615674"/>
    <lineage>
        <taxon>Bacteria</taxon>
        <taxon>Pseudomonadati</taxon>
        <taxon>Pseudomonadota</taxon>
        <taxon>Gammaproteobacteria</taxon>
        <taxon>Pseudomonadales</taxon>
        <taxon>Pseudomonadaceae</taxon>
        <taxon>Pseudomonas</taxon>
    </lineage>
</organism>
<feature type="transmembrane region" description="Helical" evidence="1">
    <location>
        <begin position="165"/>
        <end position="183"/>
    </location>
</feature>
<evidence type="ECO:0000259" key="2">
    <source>
        <dbReference type="Pfam" id="PF01757"/>
    </source>
</evidence>
<feature type="domain" description="Acyltransferase 3" evidence="2">
    <location>
        <begin position="6"/>
        <end position="319"/>
    </location>
</feature>
<dbReference type="InterPro" id="IPR002656">
    <property type="entry name" value="Acyl_transf_3_dom"/>
</dbReference>
<dbReference type="PANTHER" id="PTHR23028:SF53">
    <property type="entry name" value="ACYL_TRANSF_3 DOMAIN-CONTAINING PROTEIN"/>
    <property type="match status" value="1"/>
</dbReference>